<evidence type="ECO:0000313" key="3">
    <source>
        <dbReference type="Proteomes" id="UP000237846"/>
    </source>
</evidence>
<evidence type="ECO:0000313" key="2">
    <source>
        <dbReference type="EMBL" id="PRX97120.1"/>
    </source>
</evidence>
<dbReference type="EMBL" id="PVZC01000006">
    <property type="protein sequence ID" value="PRX97120.1"/>
    <property type="molecule type" value="Genomic_DNA"/>
</dbReference>
<dbReference type="RefSeq" id="WP_146159502.1">
    <property type="nucleotide sequence ID" value="NZ_PVZC01000006.1"/>
</dbReference>
<dbReference type="AlphaFoldDB" id="A0A2T0Q002"/>
<evidence type="ECO:0000256" key="1">
    <source>
        <dbReference type="SAM" id="MobiDB-lite"/>
    </source>
</evidence>
<comment type="caution">
    <text evidence="2">The sequence shown here is derived from an EMBL/GenBank/DDBJ whole genome shotgun (WGS) entry which is preliminary data.</text>
</comment>
<organism evidence="2 3">
    <name type="scientific">Allonocardiopsis opalescens</name>
    <dbReference type="NCBI Taxonomy" id="1144618"/>
    <lineage>
        <taxon>Bacteria</taxon>
        <taxon>Bacillati</taxon>
        <taxon>Actinomycetota</taxon>
        <taxon>Actinomycetes</taxon>
        <taxon>Streptosporangiales</taxon>
        <taxon>Allonocardiopsis</taxon>
    </lineage>
</organism>
<dbReference type="Proteomes" id="UP000237846">
    <property type="component" value="Unassembled WGS sequence"/>
</dbReference>
<sequence length="126" mass="14585">MRRRHRLLALAAAVALCAGALWWGDRELARWEQERPRRAQVRTEPPQLRAMVAEHNPRSTDTDADWRRHRSIVIADWCDEPYGEEHHSAPDDAFWGIGTEDWIANTRLVIAVYCPARLDEFDALAD</sequence>
<name>A0A2T0Q002_9ACTN</name>
<proteinExistence type="predicted"/>
<protein>
    <submittedName>
        <fullName evidence="2">Uncharacterized protein</fullName>
    </submittedName>
</protein>
<accession>A0A2T0Q002</accession>
<reference evidence="2 3" key="1">
    <citation type="submission" date="2018-03" db="EMBL/GenBank/DDBJ databases">
        <title>Genomic Encyclopedia of Archaeal and Bacterial Type Strains, Phase II (KMG-II): from individual species to whole genera.</title>
        <authorList>
            <person name="Goeker M."/>
        </authorList>
    </citation>
    <scope>NUCLEOTIDE SEQUENCE [LARGE SCALE GENOMIC DNA]</scope>
    <source>
        <strain evidence="2 3">DSM 45601</strain>
    </source>
</reference>
<feature type="region of interest" description="Disordered" evidence="1">
    <location>
        <begin position="33"/>
        <end position="63"/>
    </location>
</feature>
<gene>
    <name evidence="2" type="ORF">CLV72_106156</name>
</gene>
<keyword evidence="3" id="KW-1185">Reference proteome</keyword>